<keyword evidence="1" id="KW-0175">Coiled coil</keyword>
<keyword evidence="4" id="KW-1185">Reference proteome</keyword>
<dbReference type="EMBL" id="JAUMSQ010000139">
    <property type="protein sequence ID" value="MDO3637596.1"/>
    <property type="molecule type" value="Genomic_DNA"/>
</dbReference>
<accession>A0ABT8UIJ4</accession>
<evidence type="ECO:0000313" key="3">
    <source>
        <dbReference type="EMBL" id="MDO3637596.1"/>
    </source>
</evidence>
<reference evidence="3" key="1">
    <citation type="submission" date="2023-07" db="EMBL/GenBank/DDBJ databases">
        <title>Mycolicibacterium sp. nov., a novel bacterial species.</title>
        <authorList>
            <person name="Cao Y."/>
        </authorList>
    </citation>
    <scope>NUCLEOTIDE SEQUENCE</scope>
    <source>
        <strain evidence="3">KC 300</strain>
    </source>
</reference>
<gene>
    <name evidence="3" type="ORF">Q2100_17770</name>
</gene>
<proteinExistence type="predicted"/>
<dbReference type="Gene3D" id="2.30.110.10">
    <property type="entry name" value="Electron Transport, Fmn-binding Protein, Chain A"/>
    <property type="match status" value="1"/>
</dbReference>
<dbReference type="InterPro" id="IPR011576">
    <property type="entry name" value="Pyridox_Oxase_N"/>
</dbReference>
<dbReference type="SUPFAM" id="SSF50475">
    <property type="entry name" value="FMN-binding split barrel"/>
    <property type="match status" value="1"/>
</dbReference>
<feature type="domain" description="Pyridoxamine 5'-phosphate oxidase N-terminal" evidence="2">
    <location>
        <begin position="44"/>
        <end position="141"/>
    </location>
</feature>
<dbReference type="PANTHER" id="PTHR42815:SF2">
    <property type="entry name" value="FAD-BINDING, PUTATIVE (AFU_ORTHOLOGUE AFUA_6G07600)-RELATED"/>
    <property type="match status" value="1"/>
</dbReference>
<protein>
    <submittedName>
        <fullName evidence="3">Pyridoxamine 5'-phosphate oxidase family protein</fullName>
    </submittedName>
</protein>
<organism evidence="3 4">
    <name type="scientific">Mycolicibacterium arseniciresistens</name>
    <dbReference type="NCBI Taxonomy" id="3062257"/>
    <lineage>
        <taxon>Bacteria</taxon>
        <taxon>Bacillati</taxon>
        <taxon>Actinomycetota</taxon>
        <taxon>Actinomycetes</taxon>
        <taxon>Mycobacteriales</taxon>
        <taxon>Mycobacteriaceae</taxon>
        <taxon>Mycolicibacterium</taxon>
    </lineage>
</organism>
<evidence type="ECO:0000256" key="1">
    <source>
        <dbReference type="SAM" id="Coils"/>
    </source>
</evidence>
<evidence type="ECO:0000259" key="2">
    <source>
        <dbReference type="Pfam" id="PF01243"/>
    </source>
</evidence>
<evidence type="ECO:0000313" key="4">
    <source>
        <dbReference type="Proteomes" id="UP001168823"/>
    </source>
</evidence>
<comment type="caution">
    <text evidence="3">The sequence shown here is derived from an EMBL/GenBank/DDBJ whole genome shotgun (WGS) entry which is preliminary data.</text>
</comment>
<dbReference type="Proteomes" id="UP001168823">
    <property type="component" value="Unassembled WGS sequence"/>
</dbReference>
<sequence length="221" mass="24635">MSRRYPAIAFTDDVQAVQREHGSDRVYARKRIIAGASAEPDRLTDDEAEFLAERDGFYLASVGETGWPYVQFRGGPRGFARVLDPGTIGWADFRGNLQYISTGNIGGNDRVAIIAMDYARRRRLKIFGHARIVTAEEDPELIRSLGDDGYDAVVERAVIVSVDAFDWNCPQHITPRFTVEELEPVLADVRRRLAVLEEENASLKAELGRVGDGPQPNSSRV</sequence>
<dbReference type="PANTHER" id="PTHR42815">
    <property type="entry name" value="FAD-BINDING, PUTATIVE (AFU_ORTHOLOGUE AFUA_6G07600)-RELATED"/>
    <property type="match status" value="1"/>
</dbReference>
<feature type="coiled-coil region" evidence="1">
    <location>
        <begin position="179"/>
        <end position="206"/>
    </location>
</feature>
<dbReference type="Pfam" id="PF01243">
    <property type="entry name" value="PNPOx_N"/>
    <property type="match status" value="1"/>
</dbReference>
<name>A0ABT8UIJ4_9MYCO</name>
<dbReference type="RefSeq" id="WP_302915127.1">
    <property type="nucleotide sequence ID" value="NZ_JAUMSQ010000139.1"/>
</dbReference>
<dbReference type="InterPro" id="IPR012349">
    <property type="entry name" value="Split_barrel_FMN-bd"/>
</dbReference>